<dbReference type="STRING" id="671987.R0KR45"/>
<accession>R0KR45</accession>
<dbReference type="GeneID" id="19405608"/>
<dbReference type="Proteomes" id="UP000016935">
    <property type="component" value="Unassembled WGS sequence"/>
</dbReference>
<evidence type="ECO:0000313" key="2">
    <source>
        <dbReference type="EMBL" id="EOA91479.1"/>
    </source>
</evidence>
<organism evidence="2 3">
    <name type="scientific">Exserohilum turcicum (strain 28A)</name>
    <name type="common">Northern leaf blight fungus</name>
    <name type="synonym">Setosphaeria turcica</name>
    <dbReference type="NCBI Taxonomy" id="671987"/>
    <lineage>
        <taxon>Eukaryota</taxon>
        <taxon>Fungi</taxon>
        <taxon>Dikarya</taxon>
        <taxon>Ascomycota</taxon>
        <taxon>Pezizomycotina</taxon>
        <taxon>Dothideomycetes</taxon>
        <taxon>Pleosporomycetidae</taxon>
        <taxon>Pleosporales</taxon>
        <taxon>Pleosporineae</taxon>
        <taxon>Pleosporaceae</taxon>
        <taxon>Exserohilum</taxon>
    </lineage>
</organism>
<dbReference type="HOGENOM" id="CLU_002639_5_3_1"/>
<reference evidence="2 3" key="2">
    <citation type="journal article" date="2013" name="PLoS Genet.">
        <title>Comparative genome structure, secondary metabolite, and effector coding capacity across Cochliobolus pathogens.</title>
        <authorList>
            <person name="Condon B.J."/>
            <person name="Leng Y."/>
            <person name="Wu D."/>
            <person name="Bushley K.E."/>
            <person name="Ohm R.A."/>
            <person name="Otillar R."/>
            <person name="Martin J."/>
            <person name="Schackwitz W."/>
            <person name="Grimwood J."/>
            <person name="MohdZainudin N."/>
            <person name="Xue C."/>
            <person name="Wang R."/>
            <person name="Manning V.A."/>
            <person name="Dhillon B."/>
            <person name="Tu Z.J."/>
            <person name="Steffenson B.J."/>
            <person name="Salamov A."/>
            <person name="Sun H."/>
            <person name="Lowry S."/>
            <person name="LaButti K."/>
            <person name="Han J."/>
            <person name="Copeland A."/>
            <person name="Lindquist E."/>
            <person name="Barry K."/>
            <person name="Schmutz J."/>
            <person name="Baker S.E."/>
            <person name="Ciuffetti L.M."/>
            <person name="Grigoriev I.V."/>
            <person name="Zhong S."/>
            <person name="Turgeon B.G."/>
        </authorList>
    </citation>
    <scope>NUCLEOTIDE SEQUENCE [LARGE SCALE GENOMIC DNA]</scope>
    <source>
        <strain evidence="3">28A</strain>
    </source>
</reference>
<keyword evidence="3" id="KW-1185">Reference proteome</keyword>
<evidence type="ECO:0000313" key="3">
    <source>
        <dbReference type="Proteomes" id="UP000016935"/>
    </source>
</evidence>
<dbReference type="PANTHER" id="PTHR33112:SF16">
    <property type="entry name" value="HETEROKARYON INCOMPATIBILITY DOMAIN-CONTAINING PROTEIN"/>
    <property type="match status" value="1"/>
</dbReference>
<dbReference type="Pfam" id="PF06985">
    <property type="entry name" value="HET"/>
    <property type="match status" value="1"/>
</dbReference>
<protein>
    <recommendedName>
        <fullName evidence="1">Heterokaryon incompatibility domain-containing protein</fullName>
    </recommendedName>
</protein>
<name>R0KR45_EXST2</name>
<dbReference type="RefSeq" id="XP_008020486.1">
    <property type="nucleotide sequence ID" value="XM_008022295.1"/>
</dbReference>
<dbReference type="PANTHER" id="PTHR33112">
    <property type="entry name" value="DOMAIN PROTEIN, PUTATIVE-RELATED"/>
    <property type="match status" value="1"/>
</dbReference>
<proteinExistence type="predicted"/>
<sequence length="617" mass="70437">MVRHHDGYRSLLLISRDPKTAPTVDIWDVTRKPILDQNGHFDHAVLQINPMHHVTTRDDRKAIVIYTEAGRAFHRPIWSEVDSIDFRFRSETIREWLTECETYHPGCRKVLKVDVELAARMIQVREQEPNLYSTRLVPSEGIDLHNKPYLVLSHVWGGIDLPCKTTSENIAQYYDIGIDFDNLPKTFQDAVRITTAIGFQYLWIDSLCIIQDDERDWQRESAKMAAIYRAATITLSATSANNSHEGCGLSPKRQSVKRFSGPGSGSLDFAARETVVLGRSSTDILKEQLRDGPVHSRAWILQEKLLSRRILHAVHSQFVWQCNVITESEDGMIHQQKSDSLLGIAQRNSDVFTSKEKSEVSESSAYEFDRHWWGCVADYSERTLSVASDQYAALAGIVKHYQEMTGDQPIVGLWERHLIVHLAWEVLRDPREQTVPLVEPNSRRPSWTWMSFCHGSVKVWATVQWKYLLKNESTPWDLGIVYQAQVLNANVKWSGQPLTSDPSGSTIRIRGIMRRMLRPKPVRSAVRSPLRLDPGIPDDGGGSREYDTFALFAYVLSPVLINQPPFITTTYLILQATEPEDRGQYMRIGKMVLTEEFHMGGEPEYVPEGVQRDITLV</sequence>
<gene>
    <name evidence="2" type="ORF">SETTUDRAFT_86814</name>
</gene>
<feature type="domain" description="Heterokaryon incompatibility" evidence="1">
    <location>
        <begin position="149"/>
        <end position="303"/>
    </location>
</feature>
<dbReference type="InterPro" id="IPR010730">
    <property type="entry name" value="HET"/>
</dbReference>
<dbReference type="OrthoDB" id="3486565at2759"/>
<evidence type="ECO:0000259" key="1">
    <source>
        <dbReference type="Pfam" id="PF06985"/>
    </source>
</evidence>
<reference evidence="2 3" key="1">
    <citation type="journal article" date="2012" name="PLoS Pathog.">
        <title>Diverse lifestyles and strategies of plant pathogenesis encoded in the genomes of eighteen Dothideomycetes fungi.</title>
        <authorList>
            <person name="Ohm R.A."/>
            <person name="Feau N."/>
            <person name="Henrissat B."/>
            <person name="Schoch C.L."/>
            <person name="Horwitz B.A."/>
            <person name="Barry K.W."/>
            <person name="Condon B.J."/>
            <person name="Copeland A.C."/>
            <person name="Dhillon B."/>
            <person name="Glaser F."/>
            <person name="Hesse C.N."/>
            <person name="Kosti I."/>
            <person name="LaButti K."/>
            <person name="Lindquist E.A."/>
            <person name="Lucas S."/>
            <person name="Salamov A.A."/>
            <person name="Bradshaw R.E."/>
            <person name="Ciuffetti L."/>
            <person name="Hamelin R.C."/>
            <person name="Kema G.H.J."/>
            <person name="Lawrence C."/>
            <person name="Scott J.A."/>
            <person name="Spatafora J.W."/>
            <person name="Turgeon B.G."/>
            <person name="de Wit P.J.G.M."/>
            <person name="Zhong S."/>
            <person name="Goodwin S.B."/>
            <person name="Grigoriev I.V."/>
        </authorList>
    </citation>
    <scope>NUCLEOTIDE SEQUENCE [LARGE SCALE GENOMIC DNA]</scope>
    <source>
        <strain evidence="3">28A</strain>
    </source>
</reference>
<dbReference type="eggNOG" id="ENOG502SQ1J">
    <property type="taxonomic scope" value="Eukaryota"/>
</dbReference>
<dbReference type="AlphaFoldDB" id="R0KR45"/>
<dbReference type="EMBL" id="KB908481">
    <property type="protein sequence ID" value="EOA91479.1"/>
    <property type="molecule type" value="Genomic_DNA"/>
</dbReference>